<keyword evidence="6 9" id="KW-0819">tRNA processing</keyword>
<dbReference type="InParanoid" id="L2GTD0"/>
<feature type="region of interest" description="Disordered" evidence="10">
    <location>
        <begin position="93"/>
        <end position="114"/>
    </location>
</feature>
<evidence type="ECO:0000313" key="11">
    <source>
        <dbReference type="EMBL" id="ELA46864.1"/>
    </source>
</evidence>
<dbReference type="OrthoDB" id="47276at2759"/>
<dbReference type="EC" id="2.1.1.33" evidence="9"/>
<dbReference type="HAMAP" id="MF_03055">
    <property type="entry name" value="tRNA_methyltr_TrmB_euk"/>
    <property type="match status" value="1"/>
</dbReference>
<dbReference type="InterPro" id="IPR003358">
    <property type="entry name" value="tRNA_(Gua-N-7)_MeTrfase_Trmb"/>
</dbReference>
<dbReference type="VEuPathDB" id="MicrosporidiaDB:VCUG_01638"/>
<feature type="binding site" evidence="9">
    <location>
        <begin position="137"/>
        <end position="138"/>
    </location>
    <ligand>
        <name>S-adenosyl-L-methionine</name>
        <dbReference type="ChEBI" id="CHEBI:59789"/>
    </ligand>
</feature>
<organism evidence="11 12">
    <name type="scientific">Vavraia culicis (isolate floridensis)</name>
    <name type="common">Microsporidian parasite</name>
    <dbReference type="NCBI Taxonomy" id="948595"/>
    <lineage>
        <taxon>Eukaryota</taxon>
        <taxon>Fungi</taxon>
        <taxon>Fungi incertae sedis</taxon>
        <taxon>Microsporidia</taxon>
        <taxon>Pleistophoridae</taxon>
        <taxon>Vavraia</taxon>
    </lineage>
</organism>
<comment type="pathway">
    <text evidence="9">tRNA modification; N(7)-methylguanine-tRNA biosynthesis.</text>
</comment>
<gene>
    <name evidence="9" type="primary">TRM8</name>
    <name evidence="11" type="ORF">VCUG_01638</name>
</gene>
<dbReference type="Gene3D" id="3.40.50.150">
    <property type="entry name" value="Vaccinia Virus protein VP39"/>
    <property type="match status" value="1"/>
</dbReference>
<dbReference type="GeneID" id="19879512"/>
<dbReference type="PANTHER" id="PTHR23417:SF21">
    <property type="entry name" value="TRNA (GUANINE-N(7)-)-METHYLTRANSFERASE"/>
    <property type="match status" value="1"/>
</dbReference>
<feature type="active site" evidence="9">
    <location>
        <position position="160"/>
    </location>
</feature>
<reference evidence="12" key="1">
    <citation type="submission" date="2011-03" db="EMBL/GenBank/DDBJ databases">
        <title>The genome sequence of Vavraia culicis strain floridensis.</title>
        <authorList>
            <consortium name="The Broad Institute Genome Sequencing Platform"/>
            <person name="Cuomo C."/>
            <person name="Becnel J."/>
            <person name="Sanscrainte N."/>
            <person name="Young S.K."/>
            <person name="Zeng Q."/>
            <person name="Gargeya S."/>
            <person name="Fitzgerald M."/>
            <person name="Haas B."/>
            <person name="Abouelleil A."/>
            <person name="Alvarado L."/>
            <person name="Arachchi H.M."/>
            <person name="Berlin A."/>
            <person name="Chapman S.B."/>
            <person name="Gearin G."/>
            <person name="Goldberg J."/>
            <person name="Griggs A."/>
            <person name="Gujja S."/>
            <person name="Hansen M."/>
            <person name="Heiman D."/>
            <person name="Howarth C."/>
            <person name="Larimer J."/>
            <person name="Lui A."/>
            <person name="MacDonald P.J.P."/>
            <person name="McCowen C."/>
            <person name="Montmayeur A."/>
            <person name="Murphy C."/>
            <person name="Neiman D."/>
            <person name="Pearson M."/>
            <person name="Priest M."/>
            <person name="Roberts A."/>
            <person name="Saif S."/>
            <person name="Shea T."/>
            <person name="Sisk P."/>
            <person name="Stolte C."/>
            <person name="Sykes S."/>
            <person name="Wortman J."/>
            <person name="Nusbaum C."/>
            <person name="Birren B."/>
        </authorList>
    </citation>
    <scope>NUCLEOTIDE SEQUENCE [LARGE SCALE GENOMIC DNA]</scope>
    <source>
        <strain evidence="12">floridensis</strain>
    </source>
</reference>
<evidence type="ECO:0000256" key="4">
    <source>
        <dbReference type="ARBA" id="ARBA00022679"/>
    </source>
</evidence>
<evidence type="ECO:0000256" key="2">
    <source>
        <dbReference type="ARBA" id="ARBA00022555"/>
    </source>
</evidence>
<dbReference type="FunCoup" id="L2GTD0">
    <property type="interactions" value="91"/>
</dbReference>
<dbReference type="STRING" id="948595.L2GTD0"/>
<keyword evidence="12" id="KW-1185">Reference proteome</keyword>
<dbReference type="EMBL" id="GL877430">
    <property type="protein sequence ID" value="ELA46864.1"/>
    <property type="molecule type" value="Genomic_DNA"/>
</dbReference>
<evidence type="ECO:0000256" key="8">
    <source>
        <dbReference type="ARBA" id="ARBA00023242"/>
    </source>
</evidence>
<sequence>MTMPRKSDYRQHAHANPFSIREMTVPSSPCNVNLPAASYVDVGCGYGRFLLHVAKTRPDKIVYGLEIRKKVYEFVRDKIAELRRDALGKEQQSGSSLKCETGSDAPAGSEEKLPLEKQEDIEKECATYENVHVIRTNAMLFFVHFFKEGSLEKIFILYPDPHFKNKKKKARMVSLQTIQCFDYCLMERGRVYISTDVKELFTTMIESFDKSAYFRRLSDMECSADEFYDAIGIGTDESKRAGAKAQVIYSAIYEKNSGQKTDETEQ</sequence>
<evidence type="ECO:0000256" key="9">
    <source>
        <dbReference type="HAMAP-Rule" id="MF_03055"/>
    </source>
</evidence>
<keyword evidence="3 9" id="KW-0489">Methyltransferase</keyword>
<dbReference type="PROSITE" id="PS51625">
    <property type="entry name" value="SAM_MT_TRMB"/>
    <property type="match status" value="1"/>
</dbReference>
<evidence type="ECO:0000256" key="10">
    <source>
        <dbReference type="SAM" id="MobiDB-lite"/>
    </source>
</evidence>
<feature type="binding site" evidence="9">
    <location>
        <begin position="235"/>
        <end position="237"/>
    </location>
    <ligand>
        <name>S-adenosyl-L-methionine</name>
        <dbReference type="ChEBI" id="CHEBI:59789"/>
    </ligand>
</feature>
<dbReference type="OMA" id="LPNYFAK"/>
<evidence type="ECO:0000256" key="5">
    <source>
        <dbReference type="ARBA" id="ARBA00022691"/>
    </source>
</evidence>
<dbReference type="PANTHER" id="PTHR23417">
    <property type="entry name" value="3-DEOXY-D-MANNO-OCTULOSONIC-ACID TRANSFERASE/TRNA GUANINE-N 7 - -METHYLTRANSFERASE"/>
    <property type="match status" value="1"/>
</dbReference>
<dbReference type="RefSeq" id="XP_008074655.1">
    <property type="nucleotide sequence ID" value="XM_008076464.1"/>
</dbReference>
<evidence type="ECO:0000256" key="3">
    <source>
        <dbReference type="ARBA" id="ARBA00022603"/>
    </source>
</evidence>
<evidence type="ECO:0000256" key="6">
    <source>
        <dbReference type="ARBA" id="ARBA00022694"/>
    </source>
</evidence>
<dbReference type="HOGENOM" id="CLU_050910_3_1_1"/>
<feature type="binding site" evidence="9">
    <location>
        <begin position="66"/>
        <end position="67"/>
    </location>
    <ligand>
        <name>S-adenosyl-L-methionine</name>
        <dbReference type="ChEBI" id="CHEBI:59789"/>
    </ligand>
</feature>
<keyword evidence="2 9" id="KW-0820">tRNA-binding</keyword>
<proteinExistence type="inferred from homology"/>
<accession>L2GTD0</accession>
<dbReference type="GO" id="GO:0005634">
    <property type="term" value="C:nucleus"/>
    <property type="evidence" value="ECO:0007669"/>
    <property type="project" value="UniProtKB-SubCell"/>
</dbReference>
<keyword evidence="4 9" id="KW-0808">Transferase</keyword>
<comment type="function">
    <text evidence="9">Catalyzes the formation of N(7)-methylguanine at position 46 (m7G46) in tRNA.</text>
</comment>
<protein>
    <recommendedName>
        <fullName evidence="9">tRNA (guanine-N(7)-)-methyltransferase</fullName>
        <ecNumber evidence="9">2.1.1.33</ecNumber>
    </recommendedName>
    <alternativeName>
        <fullName evidence="9">Transfer RNA methyltransferase 8</fullName>
    </alternativeName>
    <alternativeName>
        <fullName evidence="9">tRNA (guanine(46)-N(7))-methyltransferase</fullName>
    </alternativeName>
    <alternativeName>
        <fullName evidence="9">tRNA(m7G46)-methyltransferase</fullName>
    </alternativeName>
</protein>
<comment type="similarity">
    <text evidence="9">Belongs to the class I-like SAM-binding methyltransferase superfamily. TrmB family.</text>
</comment>
<comment type="catalytic activity">
    <reaction evidence="1 9">
        <text>guanosine(46) in tRNA + S-adenosyl-L-methionine = N(7)-methylguanosine(46) in tRNA + S-adenosyl-L-homocysteine</text>
        <dbReference type="Rhea" id="RHEA:42708"/>
        <dbReference type="Rhea" id="RHEA-COMP:10188"/>
        <dbReference type="Rhea" id="RHEA-COMP:10189"/>
        <dbReference type="ChEBI" id="CHEBI:57856"/>
        <dbReference type="ChEBI" id="CHEBI:59789"/>
        <dbReference type="ChEBI" id="CHEBI:74269"/>
        <dbReference type="ChEBI" id="CHEBI:74480"/>
        <dbReference type="EC" id="2.1.1.33"/>
    </reaction>
</comment>
<evidence type="ECO:0000256" key="7">
    <source>
        <dbReference type="ARBA" id="ARBA00022884"/>
    </source>
</evidence>
<name>L2GTD0_VAVCU</name>
<keyword evidence="5 9" id="KW-0949">S-adenosyl-L-methionine</keyword>
<dbReference type="GO" id="GO:0043527">
    <property type="term" value="C:tRNA methyltransferase complex"/>
    <property type="evidence" value="ECO:0007669"/>
    <property type="project" value="TreeGrafter"/>
</dbReference>
<dbReference type="AlphaFoldDB" id="L2GTD0"/>
<dbReference type="InterPro" id="IPR025763">
    <property type="entry name" value="Trm8_euk"/>
</dbReference>
<evidence type="ECO:0000313" key="12">
    <source>
        <dbReference type="Proteomes" id="UP000011081"/>
    </source>
</evidence>
<keyword evidence="7 9" id="KW-0694">RNA-binding</keyword>
<dbReference type="InterPro" id="IPR029063">
    <property type="entry name" value="SAM-dependent_MTases_sf"/>
</dbReference>
<evidence type="ECO:0000256" key="1">
    <source>
        <dbReference type="ARBA" id="ARBA00000142"/>
    </source>
</evidence>
<dbReference type="GO" id="GO:0008176">
    <property type="term" value="F:tRNA (guanine(46)-N7)-methyltransferase activity"/>
    <property type="evidence" value="ECO:0007669"/>
    <property type="project" value="UniProtKB-UniRule"/>
</dbReference>
<dbReference type="Proteomes" id="UP000011081">
    <property type="component" value="Unassembled WGS sequence"/>
</dbReference>
<dbReference type="UniPathway" id="UPA00989"/>
<dbReference type="Pfam" id="PF02390">
    <property type="entry name" value="Methyltransf_4"/>
    <property type="match status" value="2"/>
</dbReference>
<comment type="subunit">
    <text evidence="9">Forms a complex with TRM82.</text>
</comment>
<dbReference type="GO" id="GO:0000049">
    <property type="term" value="F:tRNA binding"/>
    <property type="evidence" value="ECO:0007669"/>
    <property type="project" value="UniProtKB-UniRule"/>
</dbReference>
<dbReference type="SUPFAM" id="SSF53335">
    <property type="entry name" value="S-adenosyl-L-methionine-dependent methyltransferases"/>
    <property type="match status" value="1"/>
</dbReference>
<comment type="subcellular location">
    <subcellularLocation>
        <location evidence="9">Nucleus</location>
    </subcellularLocation>
</comment>
<keyword evidence="8 9" id="KW-0539">Nucleus</keyword>
<dbReference type="CDD" id="cd02440">
    <property type="entry name" value="AdoMet_MTases"/>
    <property type="match status" value="1"/>
</dbReference>
<feature type="binding site" evidence="9">
    <location>
        <position position="157"/>
    </location>
    <ligand>
        <name>S-adenosyl-L-methionine</name>
        <dbReference type="ChEBI" id="CHEBI:59789"/>
    </ligand>
</feature>
<feature type="binding site" evidence="9">
    <location>
        <position position="43"/>
    </location>
    <ligand>
        <name>S-adenosyl-L-methionine</name>
        <dbReference type="ChEBI" id="CHEBI:59789"/>
    </ligand>
</feature>